<reference evidence="10 11" key="1">
    <citation type="submission" date="2016-10" db="EMBL/GenBank/DDBJ databases">
        <authorList>
            <person name="de Groot N.N."/>
        </authorList>
    </citation>
    <scope>NUCLEOTIDE SEQUENCE [LARGE SCALE GENOMIC DNA]</scope>
    <source>
        <strain evidence="10 11">DSM 44215</strain>
    </source>
</reference>
<comment type="similarity">
    <text evidence="2">Belongs to the mannose-6-phosphate isomerase type 1 family.</text>
</comment>
<protein>
    <recommendedName>
        <fullName evidence="3">mannose-6-phosphate isomerase</fullName>
        <ecNumber evidence="3">5.3.1.8</ecNumber>
    </recommendedName>
</protein>
<dbReference type="Pfam" id="PF20511">
    <property type="entry name" value="PMI_typeI_cat"/>
    <property type="match status" value="1"/>
</dbReference>
<name>A0A1H2INM3_9ACTN</name>
<keyword evidence="4 8" id="KW-0479">Metal-binding</keyword>
<dbReference type="NCBIfam" id="TIGR00218">
    <property type="entry name" value="manA"/>
    <property type="match status" value="1"/>
</dbReference>
<feature type="binding site" evidence="8">
    <location>
        <position position="98"/>
    </location>
    <ligand>
        <name>Zn(2+)</name>
        <dbReference type="ChEBI" id="CHEBI:29105"/>
    </ligand>
</feature>
<evidence type="ECO:0000256" key="6">
    <source>
        <dbReference type="ARBA" id="ARBA00023235"/>
    </source>
</evidence>
<dbReference type="PIRSF" id="PIRSF001480">
    <property type="entry name" value="Mannose-6-phosphate_isomerase"/>
    <property type="match status" value="1"/>
</dbReference>
<dbReference type="Gene3D" id="2.60.120.10">
    <property type="entry name" value="Jelly Rolls"/>
    <property type="match status" value="2"/>
</dbReference>
<evidence type="ECO:0000256" key="8">
    <source>
        <dbReference type="PIRSR" id="PIRSR001480-2"/>
    </source>
</evidence>
<dbReference type="GO" id="GO:0008270">
    <property type="term" value="F:zinc ion binding"/>
    <property type="evidence" value="ECO:0007669"/>
    <property type="project" value="InterPro"/>
</dbReference>
<dbReference type="InterPro" id="IPR001250">
    <property type="entry name" value="Man6P_Isoase-1"/>
</dbReference>
<evidence type="ECO:0000256" key="5">
    <source>
        <dbReference type="ARBA" id="ARBA00022833"/>
    </source>
</evidence>
<feature type="active site" evidence="7">
    <location>
        <position position="284"/>
    </location>
</feature>
<dbReference type="Proteomes" id="UP000183180">
    <property type="component" value="Unassembled WGS sequence"/>
</dbReference>
<evidence type="ECO:0000256" key="1">
    <source>
        <dbReference type="ARBA" id="ARBA00000757"/>
    </source>
</evidence>
<proteinExistence type="inferred from homology"/>
<feature type="binding site" evidence="8">
    <location>
        <position position="100"/>
    </location>
    <ligand>
        <name>Zn(2+)</name>
        <dbReference type="ChEBI" id="CHEBI:29105"/>
    </ligand>
</feature>
<comment type="catalytic activity">
    <reaction evidence="1">
        <text>D-mannose 6-phosphate = D-fructose 6-phosphate</text>
        <dbReference type="Rhea" id="RHEA:12356"/>
        <dbReference type="ChEBI" id="CHEBI:58735"/>
        <dbReference type="ChEBI" id="CHEBI:61527"/>
        <dbReference type="EC" id="5.3.1.8"/>
    </reaction>
</comment>
<feature type="domain" description="Phosphomannose isomerase type I catalytic" evidence="9">
    <location>
        <begin position="4"/>
        <end position="150"/>
    </location>
</feature>
<dbReference type="CDD" id="cd07011">
    <property type="entry name" value="cupin_PMI_type_I_N"/>
    <property type="match status" value="1"/>
</dbReference>
<dbReference type="PANTHER" id="PTHR10309">
    <property type="entry name" value="MANNOSE-6-PHOSPHATE ISOMERASE"/>
    <property type="match status" value="1"/>
</dbReference>
<dbReference type="AlphaFoldDB" id="A0A1H2INM3"/>
<accession>A0A1H2INM3</accession>
<dbReference type="EC" id="5.3.1.8" evidence="3"/>
<dbReference type="InterPro" id="IPR014710">
    <property type="entry name" value="RmlC-like_jellyroll"/>
</dbReference>
<evidence type="ECO:0000256" key="7">
    <source>
        <dbReference type="PIRSR" id="PIRSR001480-1"/>
    </source>
</evidence>
<comment type="cofactor">
    <cofactor evidence="8">
        <name>Zn(2+)</name>
        <dbReference type="ChEBI" id="CHEBI:29105"/>
    </cofactor>
    <text evidence="8">Binds 1 zinc ion per subunit.</text>
</comment>
<dbReference type="RefSeq" id="WP_074849752.1">
    <property type="nucleotide sequence ID" value="NZ_FNLM01000034.1"/>
</dbReference>
<dbReference type="PANTHER" id="PTHR10309:SF0">
    <property type="entry name" value="MANNOSE-6-PHOSPHATE ISOMERASE"/>
    <property type="match status" value="1"/>
</dbReference>
<dbReference type="GO" id="GO:0005975">
    <property type="term" value="P:carbohydrate metabolic process"/>
    <property type="evidence" value="ECO:0007669"/>
    <property type="project" value="InterPro"/>
</dbReference>
<dbReference type="EMBL" id="FNLM01000034">
    <property type="protein sequence ID" value="SDU45757.1"/>
    <property type="molecule type" value="Genomic_DNA"/>
</dbReference>
<evidence type="ECO:0000313" key="10">
    <source>
        <dbReference type="EMBL" id="SDU45757.1"/>
    </source>
</evidence>
<keyword evidence="5 8" id="KW-0862">Zinc</keyword>
<feature type="binding site" evidence="8">
    <location>
        <position position="265"/>
    </location>
    <ligand>
        <name>Zn(2+)</name>
        <dbReference type="ChEBI" id="CHEBI:29105"/>
    </ligand>
</feature>
<feature type="binding site" evidence="8">
    <location>
        <position position="135"/>
    </location>
    <ligand>
        <name>Zn(2+)</name>
        <dbReference type="ChEBI" id="CHEBI:29105"/>
    </ligand>
</feature>
<evidence type="ECO:0000256" key="2">
    <source>
        <dbReference type="ARBA" id="ARBA00010772"/>
    </source>
</evidence>
<dbReference type="GO" id="GO:0009298">
    <property type="term" value="P:GDP-mannose biosynthetic process"/>
    <property type="evidence" value="ECO:0007669"/>
    <property type="project" value="InterPro"/>
</dbReference>
<organism evidence="10 11">
    <name type="scientific">Gordonia westfalica</name>
    <dbReference type="NCBI Taxonomy" id="158898"/>
    <lineage>
        <taxon>Bacteria</taxon>
        <taxon>Bacillati</taxon>
        <taxon>Actinomycetota</taxon>
        <taxon>Actinomycetes</taxon>
        <taxon>Mycobacteriales</taxon>
        <taxon>Gordoniaceae</taxon>
        <taxon>Gordonia</taxon>
    </lineage>
</organism>
<evidence type="ECO:0000256" key="4">
    <source>
        <dbReference type="ARBA" id="ARBA00022723"/>
    </source>
</evidence>
<dbReference type="GO" id="GO:0004476">
    <property type="term" value="F:mannose-6-phosphate isomerase activity"/>
    <property type="evidence" value="ECO:0007669"/>
    <property type="project" value="UniProtKB-EC"/>
</dbReference>
<evidence type="ECO:0000256" key="3">
    <source>
        <dbReference type="ARBA" id="ARBA00011956"/>
    </source>
</evidence>
<evidence type="ECO:0000313" key="11">
    <source>
        <dbReference type="Proteomes" id="UP000183180"/>
    </source>
</evidence>
<dbReference type="InterPro" id="IPR011051">
    <property type="entry name" value="RmlC_Cupin_sf"/>
</dbReference>
<dbReference type="Gene3D" id="1.10.441.10">
    <property type="entry name" value="Phosphomannose Isomerase, domain 2"/>
    <property type="match status" value="1"/>
</dbReference>
<dbReference type="SUPFAM" id="SSF51182">
    <property type="entry name" value="RmlC-like cupins"/>
    <property type="match status" value="1"/>
</dbReference>
<sequence>MRILDGVVRPYAWGSRTAIASIQGRPVPSAHPEAELWFGSHPAGSARCIDPSGPEQDLVEVIDADPVATLGAASAAEFGNRLPFLLKVLAAEEALSLQAHPSAEQAREGFERENGRGLAIDARDRNYRDPWHKPELIVATTPFDALAGFRDPHKTVALLRELQVSELDHYLGMLVGQPDSEGLRALFTTWLTLPESLIRQLVPAVLHGAIEVLSAGKTEFAAELRTVCELGEDYPNDPGVLASLLLNNVHLEPGQGLYLPAGNLHAYLRGTGVEIMANSDNVLRGGLTPKHIDVPELLRVLDFTPVDAAQLAPPVRTIGAERVYLTPAPEFRLSRIELDGTGLHHSSSICFDMPGPQILAVLSGAVEVRPADGAPLTVTSGHALWITDDDPDVIVRAASARAVFYRALVPVAVPASDGVSASASAAATAAE</sequence>
<keyword evidence="6 10" id="KW-0413">Isomerase</keyword>
<dbReference type="STRING" id="158898.SAMN04488548_1341317"/>
<dbReference type="PRINTS" id="PR00714">
    <property type="entry name" value="MAN6PISMRASE"/>
</dbReference>
<dbReference type="GO" id="GO:0005829">
    <property type="term" value="C:cytosol"/>
    <property type="evidence" value="ECO:0007669"/>
    <property type="project" value="TreeGrafter"/>
</dbReference>
<evidence type="ECO:0000259" key="9">
    <source>
        <dbReference type="Pfam" id="PF20511"/>
    </source>
</evidence>
<gene>
    <name evidence="10" type="ORF">SAMN04488548_1341317</name>
</gene>
<dbReference type="InterPro" id="IPR046457">
    <property type="entry name" value="PMI_typeI_cat"/>
</dbReference>
<dbReference type="InterPro" id="IPR016305">
    <property type="entry name" value="Mannose-6-P_Isomerase"/>
</dbReference>
<dbReference type="OrthoDB" id="9792649at2"/>